<sequence length="204" mass="24791">MLEKTKELEIFTNNFKTLKEKEQNVFSRIVNKLLQVNYLTIQKPEDVNDYRFIIFYKELFSSFLNLIDFELEIKKYDEVIFIKNLHNFNKLKLKKEESLILIILRILFQKQKETASQNNIIQIYLQDIYNKLHNIEYKEMKNLTKEKMKNILTLLKRYNIINYTDNNILQDDLIIKIYPSILYLIDLDAIEEYKTTLNFVKNEL</sequence>
<evidence type="ECO:0008006" key="3">
    <source>
        <dbReference type="Google" id="ProtNLM"/>
    </source>
</evidence>
<protein>
    <recommendedName>
        <fullName evidence="3">DUF4194 domain-containing protein</fullName>
    </recommendedName>
</protein>
<evidence type="ECO:0000313" key="1">
    <source>
        <dbReference type="EMBL" id="QTX03133.1"/>
    </source>
</evidence>
<dbReference type="InterPro" id="IPR025449">
    <property type="entry name" value="JetB"/>
</dbReference>
<dbReference type="Proteomes" id="UP000672038">
    <property type="component" value="Chromosome"/>
</dbReference>
<keyword evidence="2" id="KW-1185">Reference proteome</keyword>
<name>A0A975FKJ5_LOWBP</name>
<dbReference type="KEGG" id="pluf:LFWB_5670"/>
<dbReference type="AlphaFoldDB" id="A0A975FKJ5"/>
<reference evidence="1" key="1">
    <citation type="submission" date="2020-06" db="EMBL/GenBank/DDBJ databases">
        <title>Complete genome sequence of Candidatus Phytoplasma luffae NCHU2019.</title>
        <authorList>
            <person name="Cho S.-T."/>
            <person name="Tan C.-M."/>
            <person name="Li J.-R."/>
            <person name="Chien Y.-Y."/>
            <person name="Chiu Y.-C."/>
            <person name="Yang J.-Y."/>
            <person name="Kuo C.-H."/>
        </authorList>
    </citation>
    <scope>NUCLEOTIDE SEQUENCE</scope>
    <source>
        <strain evidence="1">NCHU2019</strain>
    </source>
</reference>
<organism evidence="1 2">
    <name type="scientific">Loofah witches'-broom phytoplasma</name>
    <dbReference type="NCBI Taxonomy" id="35773"/>
    <lineage>
        <taxon>Bacteria</taxon>
        <taxon>Bacillati</taxon>
        <taxon>Mycoplasmatota</taxon>
        <taxon>Mollicutes</taxon>
        <taxon>Acholeplasmatales</taxon>
        <taxon>Acholeplasmataceae</taxon>
        <taxon>Candidatus Phytoplasma</taxon>
        <taxon>16SrVIII (Loofah witches'-broom group)</taxon>
    </lineage>
</organism>
<evidence type="ECO:0000313" key="2">
    <source>
        <dbReference type="Proteomes" id="UP000672038"/>
    </source>
</evidence>
<accession>A0A975FKJ5</accession>
<dbReference type="RefSeq" id="WP_210954580.1">
    <property type="nucleotide sequence ID" value="NZ_CP054393.1"/>
</dbReference>
<gene>
    <name evidence="1" type="ORF">LFWB_5670</name>
</gene>
<dbReference type="EMBL" id="CP054393">
    <property type="protein sequence ID" value="QTX03133.1"/>
    <property type="molecule type" value="Genomic_DNA"/>
</dbReference>
<dbReference type="Pfam" id="PF13835">
    <property type="entry name" value="DUF4194"/>
    <property type="match status" value="1"/>
</dbReference>
<proteinExistence type="predicted"/>